<reference evidence="1" key="1">
    <citation type="submission" date="2022-06" db="EMBL/GenBank/DDBJ databases">
        <title>Draft genome sequences of Leminorella grimontii str. JCM5902.</title>
        <authorList>
            <person name="Wakabayashi Y."/>
            <person name="Kojima K."/>
        </authorList>
    </citation>
    <scope>NUCLEOTIDE SEQUENCE</scope>
    <source>
        <strain evidence="1">JCM 5902</strain>
    </source>
</reference>
<name>A0AAV5N130_9GAMM</name>
<dbReference type="Pfam" id="PF10713">
    <property type="entry name" value="DUF2509"/>
    <property type="match status" value="1"/>
</dbReference>
<dbReference type="InterPro" id="IPR019652">
    <property type="entry name" value="DUF2509"/>
</dbReference>
<protein>
    <submittedName>
        <fullName evidence="1">Membrane protein</fullName>
    </submittedName>
</protein>
<sequence>MIQKQRGYATLLLVMMLLAFSMMMLKGVHRQLDQRVRMQADERRYLQNRQRAHSALAWALSLRWSLNGEGWRCERHEARRLNACVRALSSDELLIRGSGDARFGEMPAALFQRALVRRERGESLDVGLIPLPASLSDVCPLVGQPVECEP</sequence>
<evidence type="ECO:0000313" key="2">
    <source>
        <dbReference type="Proteomes" id="UP001058124"/>
    </source>
</evidence>
<accession>A0AAV5N130</accession>
<organism evidence="1 2">
    <name type="scientific">Leminorella grimontii</name>
    <dbReference type="NCBI Taxonomy" id="82981"/>
    <lineage>
        <taxon>Bacteria</taxon>
        <taxon>Pseudomonadati</taxon>
        <taxon>Pseudomonadota</taxon>
        <taxon>Gammaproteobacteria</taxon>
        <taxon>Enterobacterales</taxon>
        <taxon>Budviciaceae</taxon>
        <taxon>Leminorella</taxon>
    </lineage>
</organism>
<proteinExistence type="predicted"/>
<dbReference type="AlphaFoldDB" id="A0AAV5N130"/>
<gene>
    <name evidence="1" type="ORF">SOASR030_14860</name>
</gene>
<evidence type="ECO:0000313" key="1">
    <source>
        <dbReference type="EMBL" id="GKX55374.1"/>
    </source>
</evidence>
<dbReference type="RefSeq" id="WP_051155653.1">
    <property type="nucleotide sequence ID" value="NZ_BRLH01000002.1"/>
</dbReference>
<comment type="caution">
    <text evidence="1">The sequence shown here is derived from an EMBL/GenBank/DDBJ whole genome shotgun (WGS) entry which is preliminary data.</text>
</comment>
<dbReference type="Proteomes" id="UP001058124">
    <property type="component" value="Unassembled WGS sequence"/>
</dbReference>
<keyword evidence="2" id="KW-1185">Reference proteome</keyword>
<dbReference type="EMBL" id="BRLH01000002">
    <property type="protein sequence ID" value="GKX55374.1"/>
    <property type="molecule type" value="Genomic_DNA"/>
</dbReference>